<dbReference type="InterPro" id="IPR007039">
    <property type="entry name" value="TrbC/VirB2"/>
</dbReference>
<organism evidence="2">
    <name type="scientific">mine drainage metagenome</name>
    <dbReference type="NCBI Taxonomy" id="410659"/>
    <lineage>
        <taxon>unclassified sequences</taxon>
        <taxon>metagenomes</taxon>
        <taxon>ecological metagenomes</taxon>
    </lineage>
</organism>
<accession>T1C417</accession>
<name>T1C417_9ZZZZ</name>
<proteinExistence type="predicted"/>
<evidence type="ECO:0000256" key="1">
    <source>
        <dbReference type="SAM" id="Phobius"/>
    </source>
</evidence>
<dbReference type="Pfam" id="PF04956">
    <property type="entry name" value="TrbC"/>
    <property type="match status" value="1"/>
</dbReference>
<evidence type="ECO:0000313" key="2">
    <source>
        <dbReference type="EMBL" id="EQD75578.1"/>
    </source>
</evidence>
<gene>
    <name evidence="2" type="ORF">B1B_02038</name>
</gene>
<protein>
    <submittedName>
        <fullName evidence="2">Conjugal transfer,TrbC</fullName>
    </submittedName>
</protein>
<sequence>MKHLHRRPSRPRFTINLDSPWIASPIVALGALAVPALAQAQGNMPWMGALTEVETALGGPVARAIATILVIILGFLIAFGEVRGFLGLFLRVTFGLTLVFAAATWLNMLIPGF</sequence>
<feature type="transmembrane region" description="Helical" evidence="1">
    <location>
        <begin position="21"/>
        <end position="40"/>
    </location>
</feature>
<reference evidence="2" key="1">
    <citation type="submission" date="2013-08" db="EMBL/GenBank/DDBJ databases">
        <authorList>
            <person name="Mendez C."/>
            <person name="Richter M."/>
            <person name="Ferrer M."/>
            <person name="Sanchez J."/>
        </authorList>
    </citation>
    <scope>NUCLEOTIDE SEQUENCE</scope>
</reference>
<keyword evidence="1" id="KW-1133">Transmembrane helix</keyword>
<keyword evidence="1" id="KW-0812">Transmembrane</keyword>
<dbReference type="EMBL" id="AUZY01001206">
    <property type="protein sequence ID" value="EQD75578.1"/>
    <property type="molecule type" value="Genomic_DNA"/>
</dbReference>
<feature type="transmembrane region" description="Helical" evidence="1">
    <location>
        <begin position="60"/>
        <end position="79"/>
    </location>
</feature>
<keyword evidence="1" id="KW-0472">Membrane</keyword>
<dbReference type="AlphaFoldDB" id="T1C417"/>
<reference evidence="2" key="2">
    <citation type="journal article" date="2014" name="ISME J.">
        <title>Microbial stratification in low pH oxic and suboxic macroscopic growths along an acid mine drainage.</title>
        <authorList>
            <person name="Mendez-Garcia C."/>
            <person name="Mesa V."/>
            <person name="Sprenger R.R."/>
            <person name="Richter M."/>
            <person name="Diez M.S."/>
            <person name="Solano J."/>
            <person name="Bargiela R."/>
            <person name="Golyshina O.V."/>
            <person name="Manteca A."/>
            <person name="Ramos J.L."/>
            <person name="Gallego J.R."/>
            <person name="Llorente I."/>
            <person name="Martins Dos Santos V.A."/>
            <person name="Jensen O.N."/>
            <person name="Pelaez A.I."/>
            <person name="Sanchez J."/>
            <person name="Ferrer M."/>
        </authorList>
    </citation>
    <scope>NUCLEOTIDE SEQUENCE</scope>
</reference>
<feature type="transmembrane region" description="Helical" evidence="1">
    <location>
        <begin position="88"/>
        <end position="110"/>
    </location>
</feature>
<comment type="caution">
    <text evidence="2">The sequence shown here is derived from an EMBL/GenBank/DDBJ whole genome shotgun (WGS) entry which is preliminary data.</text>
</comment>